<sequence length="122" mass="13982">MQEDLCCQLFGLPQDSIRAITPGLPLFLYSYTAVSFGGSNIEPTAWEDKKCRGESKISSPASKKTLLYFKEKCEKHFVLFCICVKKRVRSEKETILSISHILNVNLMFTIFRMESNLQFSCQ</sequence>
<protein>
    <submittedName>
        <fullName evidence="1">Uncharacterized protein</fullName>
    </submittedName>
</protein>
<evidence type="ECO:0000313" key="2">
    <source>
        <dbReference type="Proteomes" id="UP001163603"/>
    </source>
</evidence>
<accession>A0ACC0XYN7</accession>
<comment type="caution">
    <text evidence="1">The sequence shown here is derived from an EMBL/GenBank/DDBJ whole genome shotgun (WGS) entry which is preliminary data.</text>
</comment>
<evidence type="ECO:0000313" key="1">
    <source>
        <dbReference type="EMBL" id="KAJ0025855.1"/>
    </source>
</evidence>
<dbReference type="Proteomes" id="UP001163603">
    <property type="component" value="Chromosome 10"/>
</dbReference>
<keyword evidence="2" id="KW-1185">Reference proteome</keyword>
<proteinExistence type="predicted"/>
<reference evidence="2" key="1">
    <citation type="journal article" date="2023" name="G3 (Bethesda)">
        <title>Genome assembly and association tests identify interacting loci associated with vigor, precocity, and sex in interspecific pistachio rootstocks.</title>
        <authorList>
            <person name="Palmer W."/>
            <person name="Jacygrad E."/>
            <person name="Sagayaradj S."/>
            <person name="Cavanaugh K."/>
            <person name="Han R."/>
            <person name="Bertier L."/>
            <person name="Beede B."/>
            <person name="Kafkas S."/>
            <person name="Golino D."/>
            <person name="Preece J."/>
            <person name="Michelmore R."/>
        </authorList>
    </citation>
    <scope>NUCLEOTIDE SEQUENCE [LARGE SCALE GENOMIC DNA]</scope>
</reference>
<dbReference type="EMBL" id="CM047745">
    <property type="protein sequence ID" value="KAJ0025855.1"/>
    <property type="molecule type" value="Genomic_DNA"/>
</dbReference>
<organism evidence="1 2">
    <name type="scientific">Pistacia integerrima</name>
    <dbReference type="NCBI Taxonomy" id="434235"/>
    <lineage>
        <taxon>Eukaryota</taxon>
        <taxon>Viridiplantae</taxon>
        <taxon>Streptophyta</taxon>
        <taxon>Embryophyta</taxon>
        <taxon>Tracheophyta</taxon>
        <taxon>Spermatophyta</taxon>
        <taxon>Magnoliopsida</taxon>
        <taxon>eudicotyledons</taxon>
        <taxon>Gunneridae</taxon>
        <taxon>Pentapetalae</taxon>
        <taxon>rosids</taxon>
        <taxon>malvids</taxon>
        <taxon>Sapindales</taxon>
        <taxon>Anacardiaceae</taxon>
        <taxon>Pistacia</taxon>
    </lineage>
</organism>
<name>A0ACC0XYN7_9ROSI</name>
<gene>
    <name evidence="1" type="ORF">Pint_06992</name>
</gene>